<organism evidence="4 6">
    <name type="scientific">Zancudomyces culisetae</name>
    <name type="common">Gut fungus</name>
    <name type="synonym">Smittium culisetae</name>
    <dbReference type="NCBI Taxonomy" id="1213189"/>
    <lineage>
        <taxon>Eukaryota</taxon>
        <taxon>Fungi</taxon>
        <taxon>Fungi incertae sedis</taxon>
        <taxon>Zoopagomycota</taxon>
        <taxon>Kickxellomycotina</taxon>
        <taxon>Harpellomycetes</taxon>
        <taxon>Harpellales</taxon>
        <taxon>Legeriomycetaceae</taxon>
        <taxon>Zancudomyces</taxon>
    </lineage>
</organism>
<feature type="compositionally biased region" description="Low complexity" evidence="2">
    <location>
        <begin position="296"/>
        <end position="309"/>
    </location>
</feature>
<dbReference type="Proteomes" id="UP000188320">
    <property type="component" value="Unassembled WGS sequence"/>
</dbReference>
<reference evidence="6" key="2">
    <citation type="submission" date="2017-01" db="EMBL/GenBank/DDBJ databases">
        <authorList>
            <person name="Wang Y."/>
            <person name="White M."/>
            <person name="Kvist S."/>
            <person name="Moncalvo J.-M."/>
        </authorList>
    </citation>
    <scope>NUCLEOTIDE SEQUENCE [LARGE SCALE GENOMIC DNA]</scope>
    <source>
        <strain evidence="6">COL-18-3</strain>
    </source>
</reference>
<protein>
    <recommendedName>
        <fullName evidence="3">RRM domain-containing protein</fullName>
    </recommendedName>
</protein>
<dbReference type="AlphaFoldDB" id="A0A1R1PNJ7"/>
<feature type="compositionally biased region" description="Basic and acidic residues" evidence="2">
    <location>
        <begin position="130"/>
        <end position="142"/>
    </location>
</feature>
<evidence type="ECO:0000313" key="4">
    <source>
        <dbReference type="EMBL" id="OMH82528.1"/>
    </source>
</evidence>
<gene>
    <name evidence="5" type="ORF">AX774_g2362</name>
    <name evidence="4" type="ORF">AX774_g3993</name>
</gene>
<proteinExistence type="predicted"/>
<dbReference type="InterPro" id="IPR000504">
    <property type="entry name" value="RRM_dom"/>
</dbReference>
<evidence type="ECO:0000313" key="6">
    <source>
        <dbReference type="Proteomes" id="UP000188320"/>
    </source>
</evidence>
<feature type="region of interest" description="Disordered" evidence="2">
    <location>
        <begin position="32"/>
        <end position="64"/>
    </location>
</feature>
<feature type="region of interest" description="Disordered" evidence="2">
    <location>
        <begin position="295"/>
        <end position="375"/>
    </location>
</feature>
<reference evidence="4" key="1">
    <citation type="submission" date="2017-01" db="EMBL/GenBank/DDBJ databases">
        <authorList>
            <person name="Mah S.A."/>
            <person name="Swanson W.J."/>
            <person name="Moy G.W."/>
            <person name="Vacquier V.D."/>
        </authorList>
    </citation>
    <scope>NUCLEOTIDE SEQUENCE [LARGE SCALE GENOMIC DNA]</scope>
    <source>
        <strain evidence="4">COL-18-3</strain>
    </source>
</reference>
<evidence type="ECO:0000313" key="5">
    <source>
        <dbReference type="EMBL" id="OMH84135.1"/>
    </source>
</evidence>
<feature type="compositionally biased region" description="Basic and acidic residues" evidence="2">
    <location>
        <begin position="36"/>
        <end position="52"/>
    </location>
</feature>
<feature type="domain" description="RRM" evidence="3">
    <location>
        <begin position="222"/>
        <end position="300"/>
    </location>
</feature>
<feature type="compositionally biased region" description="Polar residues" evidence="2">
    <location>
        <begin position="359"/>
        <end position="375"/>
    </location>
</feature>
<accession>A0A1R1PNJ7</accession>
<dbReference type="GO" id="GO:0003723">
    <property type="term" value="F:RNA binding"/>
    <property type="evidence" value="ECO:0007669"/>
    <property type="project" value="UniProtKB-UniRule"/>
</dbReference>
<feature type="compositionally biased region" description="Low complexity" evidence="2">
    <location>
        <begin position="99"/>
        <end position="113"/>
    </location>
</feature>
<evidence type="ECO:0000256" key="2">
    <source>
        <dbReference type="SAM" id="MobiDB-lite"/>
    </source>
</evidence>
<feature type="compositionally biased region" description="Low complexity" evidence="2">
    <location>
        <begin position="184"/>
        <end position="195"/>
    </location>
</feature>
<name>A0A1R1PNJ7_ZANCU</name>
<evidence type="ECO:0000256" key="1">
    <source>
        <dbReference type="PROSITE-ProRule" id="PRU00176"/>
    </source>
</evidence>
<feature type="region of interest" description="Disordered" evidence="2">
    <location>
        <begin position="95"/>
        <end position="225"/>
    </location>
</feature>
<evidence type="ECO:0000259" key="3">
    <source>
        <dbReference type="PROSITE" id="PS50102"/>
    </source>
</evidence>
<comment type="caution">
    <text evidence="4">The sequence shown here is derived from an EMBL/GenBank/DDBJ whole genome shotgun (WGS) entry which is preliminary data.</text>
</comment>
<dbReference type="PROSITE" id="PS50102">
    <property type="entry name" value="RRM"/>
    <property type="match status" value="1"/>
</dbReference>
<keyword evidence="1" id="KW-0694">RNA-binding</keyword>
<feature type="compositionally biased region" description="Low complexity" evidence="2">
    <location>
        <begin position="340"/>
        <end position="358"/>
    </location>
</feature>
<dbReference type="EMBL" id="LSSK01000248">
    <property type="protein sequence ID" value="OMH84135.1"/>
    <property type="molecule type" value="Genomic_DNA"/>
</dbReference>
<dbReference type="EMBL" id="LSSK01000646">
    <property type="protein sequence ID" value="OMH82528.1"/>
    <property type="molecule type" value="Genomic_DNA"/>
</dbReference>
<sequence length="375" mass="39509">MDILRYIGGKGEEIEMNVSDWKEENKVEKQLGTVEAKTKAEKDVKPETKESAKGGATVSMPTPMSAPISMPIPVPAPVQTQAPVQMPLSVAPTASISMPVPTSVSAAPTATTALKDDKTKTHSRTSSAAKEAKSQPHKKDDQENVLATKNDERSSADVPVGNSWASLAAKNQDKWGNQKANVEAAVSHVPSVTSTPTPPQTSAPSGGRSGGKGPGARRKETNPVFVKSVPSSEIKAVRAAFVAKFGDVLNCEMIGSSSAVFEFQTVEAKRKALEKKELEISPSLTVHIEDRKARFGLSSSGANPSSGASGPSGGGDGRIKHNSSNRSLNVDYDKDKQSLSASSSTSGYNRSSRNSSSNALGYNSSTNPMNRSRKQ</sequence>
<keyword evidence="6" id="KW-1185">Reference proteome</keyword>